<dbReference type="Proteomes" id="UP000295341">
    <property type="component" value="Unassembled WGS sequence"/>
</dbReference>
<feature type="transmembrane region" description="Helical" evidence="1">
    <location>
        <begin position="25"/>
        <end position="46"/>
    </location>
</feature>
<feature type="transmembrane region" description="Helical" evidence="1">
    <location>
        <begin position="166"/>
        <end position="186"/>
    </location>
</feature>
<gene>
    <name evidence="2" type="ORF">DFR24_1767</name>
</gene>
<protein>
    <submittedName>
        <fullName evidence="2">Ceramidase</fullName>
    </submittedName>
</protein>
<feature type="transmembrane region" description="Helical" evidence="1">
    <location>
        <begin position="86"/>
        <end position="105"/>
    </location>
</feature>
<keyword evidence="1" id="KW-0472">Membrane</keyword>
<reference evidence="2 3" key="1">
    <citation type="submission" date="2019-03" db="EMBL/GenBank/DDBJ databases">
        <title>Genomic Encyclopedia of Type Strains, Phase IV (KMG-IV): sequencing the most valuable type-strain genomes for metagenomic binning, comparative biology and taxonomic classification.</title>
        <authorList>
            <person name="Goeker M."/>
        </authorList>
    </citation>
    <scope>NUCLEOTIDE SEQUENCE [LARGE SCALE GENOMIC DNA]</scope>
    <source>
        <strain evidence="2 3">DSM 26377</strain>
    </source>
</reference>
<feature type="transmembrane region" description="Helical" evidence="1">
    <location>
        <begin position="110"/>
        <end position="128"/>
    </location>
</feature>
<organism evidence="2 3">
    <name type="scientific">Panacagrimonas perspica</name>
    <dbReference type="NCBI Taxonomy" id="381431"/>
    <lineage>
        <taxon>Bacteria</taxon>
        <taxon>Pseudomonadati</taxon>
        <taxon>Pseudomonadota</taxon>
        <taxon>Gammaproteobacteria</taxon>
        <taxon>Nevskiales</taxon>
        <taxon>Nevskiaceae</taxon>
        <taxon>Panacagrimonas</taxon>
    </lineage>
</organism>
<feature type="transmembrane region" description="Helical" evidence="1">
    <location>
        <begin position="198"/>
        <end position="218"/>
    </location>
</feature>
<keyword evidence="1" id="KW-0812">Transmembrane</keyword>
<dbReference type="AlphaFoldDB" id="A0A4S3KAF7"/>
<comment type="caution">
    <text evidence="2">The sequence shown here is derived from an EMBL/GenBank/DDBJ whole genome shotgun (WGS) entry which is preliminary data.</text>
</comment>
<accession>A0A4S3KAF7</accession>
<keyword evidence="3" id="KW-1185">Reference proteome</keyword>
<feature type="transmembrane region" description="Helical" evidence="1">
    <location>
        <begin position="140"/>
        <end position="157"/>
    </location>
</feature>
<name>A0A4S3KAF7_9GAMM</name>
<feature type="transmembrane region" description="Helical" evidence="1">
    <location>
        <begin position="58"/>
        <end position="80"/>
    </location>
</feature>
<evidence type="ECO:0000313" key="3">
    <source>
        <dbReference type="Proteomes" id="UP000295341"/>
    </source>
</evidence>
<dbReference type="RefSeq" id="WP_133880876.1">
    <property type="nucleotide sequence ID" value="NZ_MWIN01000001.1"/>
</dbReference>
<sequence>MNWQQPVDLYCERFDPGLFAEPLNALSNLAFIAAGLWLMAALPRLFPSPRKTPAQLEVLAGLVLLIGICSAAFHVFATAWAQMLDVGSIGLFIYFFVICFAHYLLDVRWVLAWLAAPAFWAFGLFVQAPFEPAAFNGSVTYFPALAGIALMGAWLVLQRRRGAAEFVLATLLFLGSLSLRSVDLAWCQGWVWGTHWAWHLLNGVVLGLVTIGLARACATAPR</sequence>
<evidence type="ECO:0000256" key="1">
    <source>
        <dbReference type="SAM" id="Phobius"/>
    </source>
</evidence>
<proteinExistence type="predicted"/>
<dbReference type="EMBL" id="SOBT01000008">
    <property type="protein sequence ID" value="TDU32373.1"/>
    <property type="molecule type" value="Genomic_DNA"/>
</dbReference>
<evidence type="ECO:0000313" key="2">
    <source>
        <dbReference type="EMBL" id="TDU32373.1"/>
    </source>
</evidence>
<dbReference type="OrthoDB" id="277121at2"/>
<keyword evidence="1" id="KW-1133">Transmembrane helix</keyword>